<dbReference type="KEGG" id="sphv:F9278_04990"/>
<keyword evidence="12" id="KW-1185">Reference proteome</keyword>
<name>A0A5P8JYS4_9ACTN</name>
<keyword evidence="9" id="KW-0460">Magnesium</keyword>
<evidence type="ECO:0000256" key="4">
    <source>
        <dbReference type="ARBA" id="ARBA00011233"/>
    </source>
</evidence>
<evidence type="ECO:0000256" key="2">
    <source>
        <dbReference type="ARBA" id="ARBA00001968"/>
    </source>
</evidence>
<feature type="binding site" evidence="9">
    <location>
        <begin position="79"/>
        <end position="82"/>
    </location>
    <ligand>
        <name>substrate</name>
    </ligand>
</feature>
<dbReference type="Gene3D" id="3.50.30.40">
    <property type="entry name" value="Ribonuclease E inhibitor RraA/RraA-like"/>
    <property type="match status" value="1"/>
</dbReference>
<comment type="cofactor">
    <cofactor evidence="9">
        <name>Mg(2+)</name>
        <dbReference type="ChEBI" id="CHEBI:18420"/>
    </cofactor>
</comment>
<dbReference type="NCBIfam" id="TIGR01935">
    <property type="entry name" value="NOT-MenG"/>
    <property type="match status" value="1"/>
</dbReference>
<keyword evidence="6 10" id="KW-0456">Lyase</keyword>
<dbReference type="GO" id="GO:0046872">
    <property type="term" value="F:metal ion binding"/>
    <property type="evidence" value="ECO:0007669"/>
    <property type="project" value="UniProtKB-KW"/>
</dbReference>
<comment type="catalytic activity">
    <reaction evidence="8 10">
        <text>oxaloacetate + H(+) = pyruvate + CO2</text>
        <dbReference type="Rhea" id="RHEA:15641"/>
        <dbReference type="ChEBI" id="CHEBI:15361"/>
        <dbReference type="ChEBI" id="CHEBI:15378"/>
        <dbReference type="ChEBI" id="CHEBI:16452"/>
        <dbReference type="ChEBI" id="CHEBI:16526"/>
        <dbReference type="EC" id="4.1.1.112"/>
    </reaction>
</comment>
<dbReference type="CDD" id="cd16841">
    <property type="entry name" value="RraA_family"/>
    <property type="match status" value="1"/>
</dbReference>
<dbReference type="NCBIfam" id="NF006875">
    <property type="entry name" value="PRK09372.1"/>
    <property type="match status" value="1"/>
</dbReference>
<evidence type="ECO:0000256" key="6">
    <source>
        <dbReference type="ARBA" id="ARBA00023239"/>
    </source>
</evidence>
<dbReference type="PANTHER" id="PTHR33254">
    <property type="entry name" value="4-HYDROXY-4-METHYL-2-OXOGLUTARATE ALDOLASE 3-RELATED"/>
    <property type="match status" value="1"/>
</dbReference>
<protein>
    <recommendedName>
        <fullName evidence="10">4-hydroxy-4-methyl-2-oxoglutarate aldolase</fullName>
        <shortName evidence="10">HMG aldolase</shortName>
        <ecNumber evidence="10">4.1.1.112</ecNumber>
        <ecNumber evidence="10">4.1.3.17</ecNumber>
    </recommendedName>
    <alternativeName>
        <fullName evidence="10">Oxaloacetate decarboxylase</fullName>
    </alternativeName>
</protein>
<evidence type="ECO:0000256" key="7">
    <source>
        <dbReference type="ARBA" id="ARBA00025046"/>
    </source>
</evidence>
<evidence type="ECO:0000256" key="1">
    <source>
        <dbReference type="ARBA" id="ARBA00001342"/>
    </source>
</evidence>
<feature type="binding site" evidence="9">
    <location>
        <position position="101"/>
    </location>
    <ligand>
        <name>substrate</name>
    </ligand>
</feature>
<comment type="function">
    <text evidence="7 10">Catalyzes the aldol cleavage of 4-hydroxy-4-methyl-2-oxoglutarate (HMG) into 2 molecules of pyruvate. Also contains a secondary oxaloacetate (OAA) decarboxylase activity due to the common pyruvate enolate transition state formed following C-C bond cleavage in the retro-aldol and decarboxylation reactions.</text>
</comment>
<dbReference type="PANTHER" id="PTHR33254:SF4">
    <property type="entry name" value="4-HYDROXY-4-METHYL-2-OXOGLUTARATE ALDOLASE 3-RELATED"/>
    <property type="match status" value="1"/>
</dbReference>
<dbReference type="EMBL" id="CP045096">
    <property type="protein sequence ID" value="QFQ95648.1"/>
    <property type="molecule type" value="Genomic_DNA"/>
</dbReference>
<dbReference type="InterPro" id="IPR010203">
    <property type="entry name" value="RraA"/>
</dbReference>
<accession>A0A5P8JYS4</accession>
<evidence type="ECO:0000256" key="10">
    <source>
        <dbReference type="RuleBase" id="RU004338"/>
    </source>
</evidence>
<dbReference type="Pfam" id="PF03737">
    <property type="entry name" value="RraA-like"/>
    <property type="match status" value="1"/>
</dbReference>
<proteinExistence type="inferred from homology"/>
<dbReference type="GO" id="GO:0008948">
    <property type="term" value="F:oxaloacetate decarboxylase activity"/>
    <property type="evidence" value="ECO:0007669"/>
    <property type="project" value="UniProtKB-EC"/>
</dbReference>
<dbReference type="GO" id="GO:0008428">
    <property type="term" value="F:ribonuclease inhibitor activity"/>
    <property type="evidence" value="ECO:0007669"/>
    <property type="project" value="InterPro"/>
</dbReference>
<gene>
    <name evidence="11" type="primary">rraA</name>
    <name evidence="11" type="ORF">F9278_04990</name>
</gene>
<evidence type="ECO:0000256" key="5">
    <source>
        <dbReference type="ARBA" id="ARBA00022723"/>
    </source>
</evidence>
<sequence>MTTLPLVPTADLYDEHGAGLDSCDTQLHQYGGRRVFRGIATTIRVHDDNILVKEAVAEPGAGRVLVVDGGGSCHSALLGDNMAVTAAANGWEGIIIHGSVRDVAALRQVDLGIKAVGSNPRRSGKARTGLRDVPVSFGGATFSPGDEVVSDDDGVVVLPATRG</sequence>
<dbReference type="InterPro" id="IPR036704">
    <property type="entry name" value="RraA/RraA-like_sf"/>
</dbReference>
<evidence type="ECO:0000313" key="11">
    <source>
        <dbReference type="EMBL" id="QFQ95648.1"/>
    </source>
</evidence>
<dbReference type="EC" id="4.1.3.17" evidence="10"/>
<reference evidence="11 12" key="1">
    <citation type="submission" date="2019-10" db="EMBL/GenBank/DDBJ databases">
        <title>Streptomyces sp. strain GY16 isolated from leaves of Broussonetia papyrifera.</title>
        <authorList>
            <person name="Mo P."/>
        </authorList>
    </citation>
    <scope>NUCLEOTIDE SEQUENCE [LARGE SCALE GENOMIC DNA]</scope>
    <source>
        <strain evidence="11 12">GY16</strain>
    </source>
</reference>
<dbReference type="Proteomes" id="UP000327294">
    <property type="component" value="Chromosome"/>
</dbReference>
<dbReference type="EC" id="4.1.1.112" evidence="10"/>
<evidence type="ECO:0000256" key="9">
    <source>
        <dbReference type="PIRSR" id="PIRSR605493-1"/>
    </source>
</evidence>
<evidence type="ECO:0000256" key="8">
    <source>
        <dbReference type="ARBA" id="ARBA00047973"/>
    </source>
</evidence>
<dbReference type="AlphaFoldDB" id="A0A5P8JYS4"/>
<dbReference type="GO" id="GO:0047443">
    <property type="term" value="F:4-hydroxy-4-methyl-2-oxoglutarate aldolase activity"/>
    <property type="evidence" value="ECO:0007669"/>
    <property type="project" value="UniProtKB-EC"/>
</dbReference>
<feature type="binding site" evidence="9">
    <location>
        <position position="102"/>
    </location>
    <ligand>
        <name>Mg(2+)</name>
        <dbReference type="ChEBI" id="CHEBI:18420"/>
    </ligand>
</feature>
<comment type="cofactor">
    <cofactor evidence="2 10">
        <name>a divalent metal cation</name>
        <dbReference type="ChEBI" id="CHEBI:60240"/>
    </cofactor>
</comment>
<dbReference type="RefSeq" id="WP_152167180.1">
    <property type="nucleotide sequence ID" value="NZ_CP045096.1"/>
</dbReference>
<keyword evidence="5 9" id="KW-0479">Metal-binding</keyword>
<evidence type="ECO:0000256" key="3">
    <source>
        <dbReference type="ARBA" id="ARBA00008621"/>
    </source>
</evidence>
<dbReference type="GO" id="GO:0051252">
    <property type="term" value="P:regulation of RNA metabolic process"/>
    <property type="evidence" value="ECO:0007669"/>
    <property type="project" value="InterPro"/>
</dbReference>
<comment type="subunit">
    <text evidence="4 10">Homotrimer.</text>
</comment>
<organism evidence="11 12">
    <name type="scientific">Streptomyces phaeolivaceus</name>
    <dbReference type="NCBI Taxonomy" id="2653200"/>
    <lineage>
        <taxon>Bacteria</taxon>
        <taxon>Bacillati</taxon>
        <taxon>Actinomycetota</taxon>
        <taxon>Actinomycetes</taxon>
        <taxon>Kitasatosporales</taxon>
        <taxon>Streptomycetaceae</taxon>
        <taxon>Streptomyces</taxon>
    </lineage>
</organism>
<dbReference type="SUPFAM" id="SSF89562">
    <property type="entry name" value="RraA-like"/>
    <property type="match status" value="1"/>
</dbReference>
<evidence type="ECO:0000313" key="12">
    <source>
        <dbReference type="Proteomes" id="UP000327294"/>
    </source>
</evidence>
<comment type="catalytic activity">
    <reaction evidence="1 10">
        <text>4-hydroxy-4-methyl-2-oxoglutarate = 2 pyruvate</text>
        <dbReference type="Rhea" id="RHEA:22748"/>
        <dbReference type="ChEBI" id="CHEBI:15361"/>
        <dbReference type="ChEBI" id="CHEBI:58276"/>
        <dbReference type="EC" id="4.1.3.17"/>
    </reaction>
</comment>
<dbReference type="InterPro" id="IPR005493">
    <property type="entry name" value="RraA/RraA-like"/>
</dbReference>
<comment type="similarity">
    <text evidence="3 10">Belongs to the class II aldolase/RraA-like family.</text>
</comment>